<comment type="caution">
    <text evidence="1">The sequence shown here is derived from an EMBL/GenBank/DDBJ whole genome shotgun (WGS) entry which is preliminary data.</text>
</comment>
<evidence type="ECO:0000313" key="1">
    <source>
        <dbReference type="EMBL" id="OUD09054.1"/>
    </source>
</evidence>
<dbReference type="Pfam" id="PF14076">
    <property type="entry name" value="DUF4258"/>
    <property type="match status" value="1"/>
</dbReference>
<dbReference type="EMBL" id="MSPP01000003">
    <property type="protein sequence ID" value="OUD09054.1"/>
    <property type="molecule type" value="Genomic_DNA"/>
</dbReference>
<dbReference type="AlphaFoldDB" id="A0A251WYC0"/>
<evidence type="ECO:0000313" key="2">
    <source>
        <dbReference type="Proteomes" id="UP000194664"/>
    </source>
</evidence>
<keyword evidence="2" id="KW-1185">Reference proteome</keyword>
<dbReference type="InterPro" id="IPR025354">
    <property type="entry name" value="DUF4258"/>
</dbReference>
<protein>
    <recommendedName>
        <fullName evidence="3">DUF4258 domain-containing protein</fullName>
    </recommendedName>
</protein>
<accession>A0A251WYC0</accession>
<proteinExistence type="predicted"/>
<sequence length="114" mass="12709">MTEPWSPTNATYAIREIGQHPALSLAYKVHATQRLLDRGITTSDVLYLLRNGYVYDDPSSATQHGYFRYKIQGKTPNSEGRDVAAVVVPNYNTKTVKVVTVMWVDEQSTCAGTI</sequence>
<dbReference type="Proteomes" id="UP000194664">
    <property type="component" value="Unassembled WGS sequence"/>
</dbReference>
<gene>
    <name evidence="1" type="ORF">BVC71_10090</name>
</gene>
<reference evidence="1 2" key="1">
    <citation type="submission" date="2016-12" db="EMBL/GenBank/DDBJ databases">
        <title>The draft genome sequence of HSLHS2.</title>
        <authorList>
            <person name="Hu D."/>
            <person name="Wang L."/>
            <person name="Shao Z."/>
        </authorList>
    </citation>
    <scope>NUCLEOTIDE SEQUENCE [LARGE SCALE GENOMIC DNA]</scope>
    <source>
        <strain evidence="1">MCCC 1A06712</strain>
    </source>
</reference>
<evidence type="ECO:0008006" key="3">
    <source>
        <dbReference type="Google" id="ProtNLM"/>
    </source>
</evidence>
<name>A0A251WYC0_9RHOB</name>
<organism evidence="1 2">
    <name type="scientific">Marivivens niveibacter</name>
    <dbReference type="NCBI Taxonomy" id="1930667"/>
    <lineage>
        <taxon>Bacteria</taxon>
        <taxon>Pseudomonadati</taxon>
        <taxon>Pseudomonadota</taxon>
        <taxon>Alphaproteobacteria</taxon>
        <taxon>Rhodobacterales</taxon>
        <taxon>Paracoccaceae</taxon>
        <taxon>Marivivens group</taxon>
        <taxon>Marivivens</taxon>
    </lineage>
</organism>